<proteinExistence type="predicted"/>
<evidence type="ECO:0000313" key="6">
    <source>
        <dbReference type="EMBL" id="MBB3130034.1"/>
    </source>
</evidence>
<keyword evidence="3" id="KW-0804">Transcription</keyword>
<dbReference type="EMBL" id="JACHXJ010000004">
    <property type="protein sequence ID" value="MBB3130034.1"/>
    <property type="molecule type" value="Genomic_DNA"/>
</dbReference>
<dbReference type="InterPro" id="IPR018060">
    <property type="entry name" value="HTH_AraC"/>
</dbReference>
<dbReference type="PANTHER" id="PTHR43280">
    <property type="entry name" value="ARAC-FAMILY TRANSCRIPTIONAL REGULATOR"/>
    <property type="match status" value="1"/>
</dbReference>
<dbReference type="Proteomes" id="UP000517523">
    <property type="component" value="Unassembled WGS sequence"/>
</dbReference>
<dbReference type="PROSITE" id="PS00041">
    <property type="entry name" value="HTH_ARAC_FAMILY_1"/>
    <property type="match status" value="1"/>
</dbReference>
<dbReference type="PANTHER" id="PTHR43280:SF2">
    <property type="entry name" value="HTH-TYPE TRANSCRIPTIONAL REGULATOR EXSA"/>
    <property type="match status" value="1"/>
</dbReference>
<accession>A0A839TSI1</accession>
<evidence type="ECO:0000259" key="5">
    <source>
        <dbReference type="PROSITE" id="PS01124"/>
    </source>
</evidence>
<protein>
    <submittedName>
        <fullName evidence="6">AraC-like DNA-binding protein/ABC-type multidrug transport system fused ATPase/permease subunit</fullName>
    </submittedName>
</protein>
<sequence length="758" mass="87511">MSLILTKKLGYTTLFTKLLLGFLAVILLLAAFNLVSFFYLKRQIHQEIVKYNELSINHAVEGYEDHFRLTREMVLGLNQNSLWATHINLLRHAKVNKAYGYVNDVIAEMKQLYTNPFLYIDNLIIDFRSDAYVIEKDGTSSAKAMFGTYYVSPSYPLEFWDGQFEESYAYRVFPSAPFTENTAGHTVSKGVLMPMVIKMMPYRDMYFIVMIDAQKLTQDLHVSISDQFYILSADGQPLYQTSADMKSGLVTSFDPDRSFMQTKDYYYFYKTGAGTGFTYVSRVPVQSISGQLLNLNLILLSLLAIVGVLIVLTFLFSRRMHQPIRLIVDELKGYETDAGSGTDNEPVREIELITRKMHHMRISHQSISRDLARKNSMLRHYAYTNKLKNIHMNLKEIQELTDTSLPYVVVVYQVLFKDAFEHYQQKTGKGSYYLRVYVDNVWRQAFPDAVTIQTEPHQILTLLFLPEPEADLTPYMQRLLQVFSVDRDSYLVTMAHGAVQPAGADFTAAYEQVQERLKLRRLVDETQWIRPDSPADGGARGERYLKAMWEQEFQTRLMSGSEEGMQEWVGRSLDQLEKKQAVASDYRQFAKDVAGELDKALRQLPAAASADAGGRPPLEETRRFYSRAQYERWFGDLLRPVLQGIRRKTEEHDPITSFVTEYMCTHLDEDINLDMMADKLNITSGYLSTYFKEKTGVNFSDYLNDLRIRTAKELLQNLDLRIQDVAARVGYRNVNSFIRMFKRHAGITPGEYRRKYAS</sequence>
<feature type="transmembrane region" description="Helical" evidence="4">
    <location>
        <begin position="20"/>
        <end position="40"/>
    </location>
</feature>
<dbReference type="SMART" id="SM00342">
    <property type="entry name" value="HTH_ARAC"/>
    <property type="match status" value="1"/>
</dbReference>
<reference evidence="6 7" key="1">
    <citation type="submission" date="2020-08" db="EMBL/GenBank/DDBJ databases">
        <title>Genomic Encyclopedia of Type Strains, Phase III (KMG-III): the genomes of soil and plant-associated and newly described type strains.</title>
        <authorList>
            <person name="Whitman W."/>
        </authorList>
    </citation>
    <scope>NUCLEOTIDE SEQUENCE [LARGE SCALE GENOMIC DNA]</scope>
    <source>
        <strain evidence="6 7">CECT 5831</strain>
    </source>
</reference>
<dbReference type="GO" id="GO:0003700">
    <property type="term" value="F:DNA-binding transcription factor activity"/>
    <property type="evidence" value="ECO:0007669"/>
    <property type="project" value="InterPro"/>
</dbReference>
<dbReference type="RefSeq" id="WP_183584199.1">
    <property type="nucleotide sequence ID" value="NZ_JACHXJ010000004.1"/>
</dbReference>
<keyword evidence="4" id="KW-0472">Membrane</keyword>
<dbReference type="PRINTS" id="PR00032">
    <property type="entry name" value="HTHARAC"/>
</dbReference>
<comment type="caution">
    <text evidence="6">The sequence shown here is derived from an EMBL/GenBank/DDBJ whole genome shotgun (WGS) entry which is preliminary data.</text>
</comment>
<keyword evidence="1" id="KW-0805">Transcription regulation</keyword>
<dbReference type="SUPFAM" id="SSF46689">
    <property type="entry name" value="Homeodomain-like"/>
    <property type="match status" value="2"/>
</dbReference>
<evidence type="ECO:0000256" key="3">
    <source>
        <dbReference type="ARBA" id="ARBA00023163"/>
    </source>
</evidence>
<dbReference type="PROSITE" id="PS01124">
    <property type="entry name" value="HTH_ARAC_FAMILY_2"/>
    <property type="match status" value="1"/>
</dbReference>
<dbReference type="InterPro" id="IPR020449">
    <property type="entry name" value="Tscrpt_reg_AraC-type_HTH"/>
</dbReference>
<feature type="domain" description="HTH araC/xylS-type" evidence="5">
    <location>
        <begin position="657"/>
        <end position="755"/>
    </location>
</feature>
<dbReference type="AlphaFoldDB" id="A0A839TSI1"/>
<dbReference type="GO" id="GO:0043565">
    <property type="term" value="F:sequence-specific DNA binding"/>
    <property type="evidence" value="ECO:0007669"/>
    <property type="project" value="InterPro"/>
</dbReference>
<gene>
    <name evidence="6" type="ORF">FHS19_004739</name>
</gene>
<keyword evidence="2 6" id="KW-0238">DNA-binding</keyword>
<dbReference type="Pfam" id="PF12833">
    <property type="entry name" value="HTH_18"/>
    <property type="match status" value="1"/>
</dbReference>
<evidence type="ECO:0000313" key="7">
    <source>
        <dbReference type="Proteomes" id="UP000517523"/>
    </source>
</evidence>
<name>A0A839TSI1_9BACL</name>
<keyword evidence="4" id="KW-0812">Transmembrane</keyword>
<dbReference type="InterPro" id="IPR018062">
    <property type="entry name" value="HTH_AraC-typ_CS"/>
</dbReference>
<evidence type="ECO:0000256" key="2">
    <source>
        <dbReference type="ARBA" id="ARBA00023125"/>
    </source>
</evidence>
<organism evidence="6 7">
    <name type="scientific">Paenibacillus rhizosphaerae</name>
    <dbReference type="NCBI Taxonomy" id="297318"/>
    <lineage>
        <taxon>Bacteria</taxon>
        <taxon>Bacillati</taxon>
        <taxon>Bacillota</taxon>
        <taxon>Bacilli</taxon>
        <taxon>Bacillales</taxon>
        <taxon>Paenibacillaceae</taxon>
        <taxon>Paenibacillus</taxon>
    </lineage>
</organism>
<evidence type="ECO:0000256" key="1">
    <source>
        <dbReference type="ARBA" id="ARBA00023015"/>
    </source>
</evidence>
<evidence type="ECO:0000256" key="4">
    <source>
        <dbReference type="SAM" id="Phobius"/>
    </source>
</evidence>
<keyword evidence="4" id="KW-1133">Transmembrane helix</keyword>
<dbReference type="InterPro" id="IPR009057">
    <property type="entry name" value="Homeodomain-like_sf"/>
</dbReference>
<dbReference type="Gene3D" id="1.10.10.60">
    <property type="entry name" value="Homeodomain-like"/>
    <property type="match status" value="2"/>
</dbReference>
<feature type="transmembrane region" description="Helical" evidence="4">
    <location>
        <begin position="297"/>
        <end position="316"/>
    </location>
</feature>